<sequence>MASAHPRAIGARRPLARHLLRLAPELDAARAGDVAMAEAGLVDAAERERLTRHGHAHVHPHHARAGALHHVLGHRPVGGEDGGGVAVGRGRLQLQRRRQRGHADDGDQRTEQLPLGRLHVRADVVEDRGPQPVATGPGRALGLLAAPIHQHARALGLGAGDGRLQPLLARPVDEGPHAGPHLHRGRAARHLVDEGLHIAHGHEHAGGHAALARAPGERVHHRLRGEVRVRVRNDDEVVLRAAQGQHALAARRSLRVHAPGHRGRADEAHRLDIRVLQQPLHGLLAAVEQREDAGRKPRLEHQLAQGARGERHLLGGLEDEGVAHDERGGNHPQRHHGREVERGDARHHTQGLAPELARHPAAHFHGPARVQVLEREGEVTHLEPLEEPRAGLGHRLARLAGGKVGQPLQVLLQQGAEARQVRRALAQPDGLPAHGGLLRGLDDGGDPRGGSQRHAADHAPCVGTAHIERRGARGRDPLAAHEVTAENGTVGKLHEGHGNPPECALETGKVRILSGAHGETTTPPGAPLGRRLSANQPSGLSVFRSLRGYRPARAPAPAGNARRAARARSAPSAP</sequence>
<accession>Q08Y71</accession>
<feature type="compositionally biased region" description="Basic and acidic residues" evidence="1">
    <location>
        <begin position="101"/>
        <end position="110"/>
    </location>
</feature>
<evidence type="ECO:0000313" key="2">
    <source>
        <dbReference type="EMBL" id="EAU65438.1"/>
    </source>
</evidence>
<feature type="region of interest" description="Disordered" evidence="1">
    <location>
        <begin position="515"/>
        <end position="574"/>
    </location>
</feature>
<dbReference type="AlphaFoldDB" id="Q08Y71"/>
<feature type="region of interest" description="Disordered" evidence="1">
    <location>
        <begin position="291"/>
        <end position="348"/>
    </location>
</feature>
<feature type="compositionally biased region" description="Low complexity" evidence="1">
    <location>
        <begin position="551"/>
        <end position="574"/>
    </location>
</feature>
<feature type="compositionally biased region" description="Basic and acidic residues" evidence="1">
    <location>
        <begin position="291"/>
        <end position="301"/>
    </location>
</feature>
<evidence type="ECO:0000256" key="1">
    <source>
        <dbReference type="SAM" id="MobiDB-lite"/>
    </source>
</evidence>
<dbReference type="EMBL" id="AAMD01000082">
    <property type="protein sequence ID" value="EAU65438.1"/>
    <property type="molecule type" value="Genomic_DNA"/>
</dbReference>
<name>Q08Y71_STIAD</name>
<reference evidence="2 3" key="1">
    <citation type="submission" date="2006-04" db="EMBL/GenBank/DDBJ databases">
        <authorList>
            <person name="Nierman W.C."/>
        </authorList>
    </citation>
    <scope>NUCLEOTIDE SEQUENCE [LARGE SCALE GENOMIC DNA]</scope>
    <source>
        <strain evidence="2 3">DW4/3-1</strain>
    </source>
</reference>
<protein>
    <submittedName>
        <fullName evidence="2">Uncharacterized protein</fullName>
    </submittedName>
</protein>
<feature type="region of interest" description="Disordered" evidence="1">
    <location>
        <begin position="90"/>
        <end position="113"/>
    </location>
</feature>
<organism evidence="2 3">
    <name type="scientific">Stigmatella aurantiaca (strain DW4/3-1)</name>
    <dbReference type="NCBI Taxonomy" id="378806"/>
    <lineage>
        <taxon>Bacteria</taxon>
        <taxon>Pseudomonadati</taxon>
        <taxon>Myxococcota</taxon>
        <taxon>Myxococcia</taxon>
        <taxon>Myxococcales</taxon>
        <taxon>Cystobacterineae</taxon>
        <taxon>Archangiaceae</taxon>
        <taxon>Stigmatella</taxon>
    </lineage>
</organism>
<feature type="compositionally biased region" description="Basic and acidic residues" evidence="1">
    <location>
        <begin position="338"/>
        <end position="347"/>
    </location>
</feature>
<comment type="caution">
    <text evidence="2">The sequence shown here is derived from an EMBL/GenBank/DDBJ whole genome shotgun (WGS) entry which is preliminary data.</text>
</comment>
<proteinExistence type="predicted"/>
<gene>
    <name evidence="2" type="ORF">STIAU_2870</name>
</gene>
<evidence type="ECO:0000313" key="3">
    <source>
        <dbReference type="Proteomes" id="UP000032702"/>
    </source>
</evidence>
<dbReference type="Proteomes" id="UP000032702">
    <property type="component" value="Unassembled WGS sequence"/>
</dbReference>